<comment type="caution">
    <text evidence="4">The sequence shown here is derived from an EMBL/GenBank/DDBJ whole genome shotgun (WGS) entry which is preliminary data.</text>
</comment>
<accession>A0AAE0YCW7</accession>
<evidence type="ECO:0000256" key="2">
    <source>
        <dbReference type="ARBA" id="ARBA00017682"/>
    </source>
</evidence>
<evidence type="ECO:0000256" key="3">
    <source>
        <dbReference type="ARBA" id="ARBA00022705"/>
    </source>
</evidence>
<dbReference type="GO" id="GO:0000785">
    <property type="term" value="C:chromatin"/>
    <property type="evidence" value="ECO:0007669"/>
    <property type="project" value="TreeGrafter"/>
</dbReference>
<dbReference type="GO" id="GO:0000775">
    <property type="term" value="C:chromosome, centromeric region"/>
    <property type="evidence" value="ECO:0007669"/>
    <property type="project" value="TreeGrafter"/>
</dbReference>
<keyword evidence="5" id="KW-1185">Reference proteome</keyword>
<protein>
    <recommendedName>
        <fullName evidence="2">Sister chromatid cohesion protein DCC1</fullName>
    </recommendedName>
</protein>
<dbReference type="AlphaFoldDB" id="A0AAE0YCW7"/>
<evidence type="ECO:0000313" key="4">
    <source>
        <dbReference type="EMBL" id="KAK3740873.1"/>
    </source>
</evidence>
<dbReference type="Pfam" id="PF09724">
    <property type="entry name" value="Dcc1"/>
    <property type="match status" value="1"/>
</dbReference>
<name>A0AAE0YCW7_9GAST</name>
<reference evidence="4" key="1">
    <citation type="journal article" date="2023" name="G3 (Bethesda)">
        <title>A reference genome for the long-term kleptoplast-retaining sea slug Elysia crispata morphotype clarki.</title>
        <authorList>
            <person name="Eastman K.E."/>
            <person name="Pendleton A.L."/>
            <person name="Shaikh M.A."/>
            <person name="Suttiyut T."/>
            <person name="Ogas R."/>
            <person name="Tomko P."/>
            <person name="Gavelis G."/>
            <person name="Widhalm J.R."/>
            <person name="Wisecaver J.H."/>
        </authorList>
    </citation>
    <scope>NUCLEOTIDE SEQUENCE</scope>
    <source>
        <strain evidence="4">ECLA1</strain>
    </source>
</reference>
<organism evidence="4 5">
    <name type="scientific">Elysia crispata</name>
    <name type="common">lettuce slug</name>
    <dbReference type="NCBI Taxonomy" id="231223"/>
    <lineage>
        <taxon>Eukaryota</taxon>
        <taxon>Metazoa</taxon>
        <taxon>Spiralia</taxon>
        <taxon>Lophotrochozoa</taxon>
        <taxon>Mollusca</taxon>
        <taxon>Gastropoda</taxon>
        <taxon>Heterobranchia</taxon>
        <taxon>Euthyneura</taxon>
        <taxon>Panpulmonata</taxon>
        <taxon>Sacoglossa</taxon>
        <taxon>Placobranchoidea</taxon>
        <taxon>Plakobranchidae</taxon>
        <taxon>Elysia</taxon>
    </lineage>
</organism>
<dbReference type="InterPro" id="IPR019128">
    <property type="entry name" value="Dcc1"/>
</dbReference>
<dbReference type="GO" id="GO:0034088">
    <property type="term" value="P:maintenance of mitotic sister chromatid cohesion"/>
    <property type="evidence" value="ECO:0007669"/>
    <property type="project" value="TreeGrafter"/>
</dbReference>
<sequence>MDEIQIASEKEQVGALPGALNSNTESIDLDPSSPCITDGNLAINTPRSRSILDINHILEFAKLEPADFRSQVQCLYFSEQLENDAIKLMELDGPLQDALKSGERIEIRGDPGDGAVVVTGSQTFDVKEAETSNSMLMISSLSYGPDIPNEDDKSIIKRQVSSIVHNYYELRPIKPRLAKLRALLSENPFRGSECEGDELDIGKKYTFSELQQRVQASDAEIKRGLAKMNTCELKGVWRLLDFEYAATVLYHILQLCEERDWLQNGLNMTECLQVLGELFPIEIIKHMVTSHSNENPDTMETDAQKNIYNLCEDKICKHLAELCLKNSGKFNLNDFLRAWQESVPDGMKTNLSQIEGMALVDSDARPPVIWYYSVDLLPEDVGERFEVLFEERKKWSLEDITPYIRDLTDEKTTVNALLTKYARASLTNGIKMFSSRKTN</sequence>
<keyword evidence="3" id="KW-0235">DNA replication</keyword>
<dbReference type="GO" id="GO:0006260">
    <property type="term" value="P:DNA replication"/>
    <property type="evidence" value="ECO:0007669"/>
    <property type="project" value="UniProtKB-KW"/>
</dbReference>
<dbReference type="GO" id="GO:0031390">
    <property type="term" value="C:Ctf18 RFC-like complex"/>
    <property type="evidence" value="ECO:0007669"/>
    <property type="project" value="InterPro"/>
</dbReference>
<dbReference type="Proteomes" id="UP001283361">
    <property type="component" value="Unassembled WGS sequence"/>
</dbReference>
<evidence type="ECO:0000256" key="1">
    <source>
        <dbReference type="ARBA" id="ARBA00007017"/>
    </source>
</evidence>
<comment type="similarity">
    <text evidence="1">Belongs to the DCC1 family.</text>
</comment>
<dbReference type="PANTHER" id="PTHR13395:SF6">
    <property type="entry name" value="SISTER CHROMATID COHESION PROTEIN DCC1"/>
    <property type="match status" value="1"/>
</dbReference>
<evidence type="ECO:0000313" key="5">
    <source>
        <dbReference type="Proteomes" id="UP001283361"/>
    </source>
</evidence>
<proteinExistence type="inferred from homology"/>
<dbReference type="PANTHER" id="PTHR13395">
    <property type="entry name" value="SISTER CHROMATID COHESION PROTEIN DCC1-RELATED"/>
    <property type="match status" value="1"/>
</dbReference>
<dbReference type="EMBL" id="JAWDGP010006457">
    <property type="protein sequence ID" value="KAK3740873.1"/>
    <property type="molecule type" value="Genomic_DNA"/>
</dbReference>
<gene>
    <name evidence="4" type="ORF">RRG08_011335</name>
</gene>